<dbReference type="PROSITE" id="PS00107">
    <property type="entry name" value="PROTEIN_KINASE_ATP"/>
    <property type="match status" value="1"/>
</dbReference>
<name>A0A8C4EU16_DICLA</name>
<evidence type="ECO:0000256" key="10">
    <source>
        <dbReference type="ARBA" id="ARBA00023016"/>
    </source>
</evidence>
<feature type="binding site" evidence="11">
    <location>
        <position position="52"/>
    </location>
    <ligand>
        <name>ATP</name>
        <dbReference type="ChEBI" id="CHEBI:30616"/>
    </ligand>
</feature>
<keyword evidence="12" id="KW-1133">Transmembrane helix</keyword>
<keyword evidence="15" id="KW-1185">Reference proteome</keyword>
<dbReference type="Proteomes" id="UP000694389">
    <property type="component" value="Unassembled WGS sequence"/>
</dbReference>
<dbReference type="AlphaFoldDB" id="A0A8C4EU16"/>
<dbReference type="SMART" id="SM00220">
    <property type="entry name" value="S_TKc"/>
    <property type="match status" value="1"/>
</dbReference>
<dbReference type="InterPro" id="IPR000719">
    <property type="entry name" value="Prot_kinase_dom"/>
</dbReference>
<evidence type="ECO:0000256" key="3">
    <source>
        <dbReference type="ARBA" id="ARBA00012411"/>
    </source>
</evidence>
<feature type="domain" description="Protein kinase" evidence="13">
    <location>
        <begin position="22"/>
        <end position="310"/>
    </location>
</feature>
<keyword evidence="12" id="KW-0472">Membrane</keyword>
<reference evidence="14" key="2">
    <citation type="submission" date="2025-09" db="UniProtKB">
        <authorList>
            <consortium name="Ensembl"/>
        </authorList>
    </citation>
    <scope>IDENTIFICATION</scope>
</reference>
<keyword evidence="10" id="KW-0346">Stress response</keyword>
<comment type="similarity">
    <text evidence="2">Belongs to the protein kinase superfamily. CMGC Ser/Thr protein kinase family. MAP kinase subfamily.</text>
</comment>
<keyword evidence="6" id="KW-0808">Transferase</keyword>
<dbReference type="SUPFAM" id="SSF56112">
    <property type="entry name" value="Protein kinase-like (PK-like)"/>
    <property type="match status" value="1"/>
</dbReference>
<evidence type="ECO:0000313" key="15">
    <source>
        <dbReference type="Proteomes" id="UP000694389"/>
    </source>
</evidence>
<dbReference type="GeneTree" id="ENSGT00940000166426"/>
<dbReference type="Pfam" id="PF00069">
    <property type="entry name" value="Pkinase"/>
    <property type="match status" value="1"/>
</dbReference>
<evidence type="ECO:0000256" key="11">
    <source>
        <dbReference type="PROSITE-ProRule" id="PRU10141"/>
    </source>
</evidence>
<evidence type="ECO:0000256" key="8">
    <source>
        <dbReference type="ARBA" id="ARBA00022777"/>
    </source>
</evidence>
<evidence type="ECO:0000259" key="13">
    <source>
        <dbReference type="PROSITE" id="PS50011"/>
    </source>
</evidence>
<dbReference type="InterPro" id="IPR008352">
    <property type="entry name" value="MAPK_HOG-like"/>
</dbReference>
<dbReference type="Gene3D" id="3.30.200.20">
    <property type="entry name" value="Phosphorylase Kinase, domain 1"/>
    <property type="match status" value="1"/>
</dbReference>
<dbReference type="FunFam" id="1.10.510.10:FF:000684">
    <property type="entry name" value="Mitogen-activated protein kinase"/>
    <property type="match status" value="1"/>
</dbReference>
<keyword evidence="12" id="KW-0812">Transmembrane</keyword>
<dbReference type="PANTHER" id="PTHR24055">
    <property type="entry name" value="MITOGEN-ACTIVATED PROTEIN KINASE"/>
    <property type="match status" value="1"/>
</dbReference>
<evidence type="ECO:0000256" key="2">
    <source>
        <dbReference type="ARBA" id="ARBA00008832"/>
    </source>
</evidence>
<reference evidence="14" key="1">
    <citation type="submission" date="2025-08" db="UniProtKB">
        <authorList>
            <consortium name="Ensembl"/>
        </authorList>
    </citation>
    <scope>IDENTIFICATION</scope>
</reference>
<evidence type="ECO:0000313" key="14">
    <source>
        <dbReference type="Ensembl" id="ENSDLAP00005023058.2"/>
    </source>
</evidence>
<organism evidence="14 15">
    <name type="scientific">Dicentrarchus labrax</name>
    <name type="common">European seabass</name>
    <name type="synonym">Morone labrax</name>
    <dbReference type="NCBI Taxonomy" id="13489"/>
    <lineage>
        <taxon>Eukaryota</taxon>
        <taxon>Metazoa</taxon>
        <taxon>Chordata</taxon>
        <taxon>Craniata</taxon>
        <taxon>Vertebrata</taxon>
        <taxon>Euteleostomi</taxon>
        <taxon>Actinopterygii</taxon>
        <taxon>Neopterygii</taxon>
        <taxon>Teleostei</taxon>
        <taxon>Neoteleostei</taxon>
        <taxon>Acanthomorphata</taxon>
        <taxon>Eupercaria</taxon>
        <taxon>Moronidae</taxon>
        <taxon>Dicentrarchus</taxon>
    </lineage>
</organism>
<dbReference type="GO" id="GO:0005737">
    <property type="term" value="C:cytoplasm"/>
    <property type="evidence" value="ECO:0007669"/>
    <property type="project" value="UniProtKB-ARBA"/>
</dbReference>
<evidence type="ECO:0000256" key="1">
    <source>
        <dbReference type="ARBA" id="ARBA00001946"/>
    </source>
</evidence>
<dbReference type="PROSITE" id="PS50011">
    <property type="entry name" value="PROTEIN_KINASE_DOM"/>
    <property type="match status" value="1"/>
</dbReference>
<dbReference type="Gene3D" id="1.10.510.10">
    <property type="entry name" value="Transferase(Phosphotransferase) domain 1"/>
    <property type="match status" value="1"/>
</dbReference>
<protein>
    <recommendedName>
        <fullName evidence="3">mitogen-activated protein kinase</fullName>
        <ecNumber evidence="3">2.7.11.24</ecNumber>
    </recommendedName>
</protein>
<keyword evidence="8" id="KW-0418">Kinase</keyword>
<dbReference type="InterPro" id="IPR011009">
    <property type="entry name" value="Kinase-like_dom_sf"/>
</dbReference>
<evidence type="ECO:0000256" key="7">
    <source>
        <dbReference type="ARBA" id="ARBA00022741"/>
    </source>
</evidence>
<dbReference type="Ensembl" id="ENSDLAT00005024688.2">
    <property type="protein sequence ID" value="ENSDLAP00005023058.2"/>
    <property type="gene ID" value="ENSDLAG00005010577.2"/>
</dbReference>
<dbReference type="InterPro" id="IPR050117">
    <property type="entry name" value="MAPK"/>
</dbReference>
<dbReference type="CDD" id="cd07851">
    <property type="entry name" value="STKc_p38"/>
    <property type="match status" value="1"/>
</dbReference>
<evidence type="ECO:0000256" key="12">
    <source>
        <dbReference type="SAM" id="Phobius"/>
    </source>
</evidence>
<dbReference type="PRINTS" id="PR01773">
    <property type="entry name" value="P38MAPKINASE"/>
</dbReference>
<dbReference type="GO" id="GO:0005524">
    <property type="term" value="F:ATP binding"/>
    <property type="evidence" value="ECO:0007669"/>
    <property type="project" value="UniProtKB-UniRule"/>
</dbReference>
<sequence>MGSTGFHRLEVQKTTWDVPERYTALRPVGSGAYGTVCFAIDQKTKEKVAIKKLYRPFQSLIHTKRAYRELRLLRHIQHENVICLLDVFTPDSTLEKFQTFYMVMPFVAQDLGHIMKKRRLTDRIIIYLFYQLLRGLKVSLFILLFTCYITHDLKPGNLAVNENCELKILDFGLARQTESEMTGYVVTRWYRAPEIIFNWMHYSQTVDVWSAACILAEMITGQVLFPGHDSIDQLKKILRLTGTPDSSLVQRMQSKDAQSYVQGLPPQKKKNFKEVFPSMDENAVDLLEGMLLLDPETRLTAKQGLSHPFLAEYHDTESEPDSEPYDDSFESLELAVGEWKSLIHMEIMTFDPDNPSKTAM</sequence>
<gene>
    <name evidence="14" type="primary">zgc:171775</name>
</gene>
<proteinExistence type="inferred from homology"/>
<evidence type="ECO:0000256" key="5">
    <source>
        <dbReference type="ARBA" id="ARBA00022553"/>
    </source>
</evidence>
<keyword evidence="5" id="KW-0597">Phosphoprotein</keyword>
<keyword evidence="9 11" id="KW-0067">ATP-binding</keyword>
<keyword evidence="7 11" id="KW-0547">Nucleotide-binding</keyword>
<evidence type="ECO:0000256" key="9">
    <source>
        <dbReference type="ARBA" id="ARBA00022840"/>
    </source>
</evidence>
<accession>A0A8C4EU16</accession>
<evidence type="ECO:0000256" key="6">
    <source>
        <dbReference type="ARBA" id="ARBA00022679"/>
    </source>
</evidence>
<keyword evidence="4" id="KW-0723">Serine/threonine-protein kinase</keyword>
<dbReference type="EC" id="2.7.11.24" evidence="3"/>
<comment type="cofactor">
    <cofactor evidence="1">
        <name>Mg(2+)</name>
        <dbReference type="ChEBI" id="CHEBI:18420"/>
    </cofactor>
</comment>
<evidence type="ECO:0000256" key="4">
    <source>
        <dbReference type="ARBA" id="ARBA00022527"/>
    </source>
</evidence>
<dbReference type="InterPro" id="IPR017441">
    <property type="entry name" value="Protein_kinase_ATP_BS"/>
</dbReference>
<dbReference type="GO" id="GO:0004707">
    <property type="term" value="F:MAP kinase activity"/>
    <property type="evidence" value="ECO:0007669"/>
    <property type="project" value="UniProtKB-EC"/>
</dbReference>
<feature type="transmembrane region" description="Helical" evidence="12">
    <location>
        <begin position="124"/>
        <end position="145"/>
    </location>
</feature>
<dbReference type="FunFam" id="3.30.200.20:FF:000769">
    <property type="entry name" value="Mitogen-activated protein kinase 14"/>
    <property type="match status" value="1"/>
</dbReference>